<dbReference type="PROSITE" id="PS51819">
    <property type="entry name" value="VOC"/>
    <property type="match status" value="1"/>
</dbReference>
<evidence type="ECO:0000313" key="2">
    <source>
        <dbReference type="EMBL" id="ANS79625.1"/>
    </source>
</evidence>
<dbReference type="Gene3D" id="3.10.180.10">
    <property type="entry name" value="2,3-Dihydroxybiphenyl 1,2-Dioxygenase, domain 1"/>
    <property type="match status" value="1"/>
</dbReference>
<dbReference type="SUPFAM" id="SSF54593">
    <property type="entry name" value="Glyoxalase/Bleomycin resistance protein/Dihydroxybiphenyl dioxygenase"/>
    <property type="match status" value="1"/>
</dbReference>
<evidence type="ECO:0000313" key="3">
    <source>
        <dbReference type="Proteomes" id="UP000092482"/>
    </source>
</evidence>
<dbReference type="RefSeq" id="WP_066640216.1">
    <property type="nucleotide sequence ID" value="NZ_CP014989.1"/>
</dbReference>
<evidence type="ECO:0000259" key="1">
    <source>
        <dbReference type="PROSITE" id="PS51819"/>
    </source>
</evidence>
<reference evidence="2 3" key="1">
    <citation type="submission" date="2016-03" db="EMBL/GenBank/DDBJ databases">
        <title>Shallow-sea hydrothermal system.</title>
        <authorList>
            <person name="Tang K."/>
        </authorList>
    </citation>
    <scope>NUCLEOTIDE SEQUENCE [LARGE SCALE GENOMIC DNA]</scope>
    <source>
        <strain evidence="2 3">JLT9</strain>
    </source>
</reference>
<keyword evidence="3" id="KW-1185">Reference proteome</keyword>
<dbReference type="Pfam" id="PF18029">
    <property type="entry name" value="Glyoxalase_6"/>
    <property type="match status" value="1"/>
</dbReference>
<dbReference type="InterPro" id="IPR041581">
    <property type="entry name" value="Glyoxalase_6"/>
</dbReference>
<dbReference type="STRING" id="1758689.SGUI_2229"/>
<dbReference type="KEGG" id="serj:SGUI_2229"/>
<name>A0A1B1NE43_9MICO</name>
<dbReference type="CDD" id="cd06587">
    <property type="entry name" value="VOC"/>
    <property type="match status" value="1"/>
</dbReference>
<sequence>MSDTRAQTPLPRLSSPTLHCPDAPALARFYAELTGGEVTFSIPAWAVVDGPGGRIDVQTVSDYQPPTWPDGERPVLLHLDFYVHDLKEGERHALACGARRESEQPNAEHCLVFRDPVGQVFCLTIWEDIGA</sequence>
<dbReference type="PANTHER" id="PTHR35908:SF1">
    <property type="entry name" value="CONSERVED PROTEIN"/>
    <property type="match status" value="1"/>
</dbReference>
<feature type="domain" description="VOC" evidence="1">
    <location>
        <begin position="12"/>
        <end position="126"/>
    </location>
</feature>
<dbReference type="InterPro" id="IPR037523">
    <property type="entry name" value="VOC_core"/>
</dbReference>
<dbReference type="EMBL" id="CP014989">
    <property type="protein sequence ID" value="ANS79625.1"/>
    <property type="molecule type" value="Genomic_DNA"/>
</dbReference>
<dbReference type="OrthoDB" id="1645442at2"/>
<proteinExistence type="predicted"/>
<protein>
    <recommendedName>
        <fullName evidence="1">VOC domain-containing protein</fullName>
    </recommendedName>
</protein>
<dbReference type="InterPro" id="IPR029068">
    <property type="entry name" value="Glyas_Bleomycin-R_OHBP_Dase"/>
</dbReference>
<gene>
    <name evidence="2" type="ORF">SGUI_2229</name>
</gene>
<accession>A0A1B1NE43</accession>
<dbReference type="Proteomes" id="UP000092482">
    <property type="component" value="Chromosome"/>
</dbReference>
<dbReference type="PANTHER" id="PTHR35908">
    <property type="entry name" value="HYPOTHETICAL FUSION PROTEIN"/>
    <property type="match status" value="1"/>
</dbReference>
<dbReference type="AlphaFoldDB" id="A0A1B1NE43"/>
<organism evidence="2 3">
    <name type="scientific">Serinicoccus hydrothermalis</name>
    <dbReference type="NCBI Taxonomy" id="1758689"/>
    <lineage>
        <taxon>Bacteria</taxon>
        <taxon>Bacillati</taxon>
        <taxon>Actinomycetota</taxon>
        <taxon>Actinomycetes</taxon>
        <taxon>Micrococcales</taxon>
        <taxon>Ornithinimicrobiaceae</taxon>
        <taxon>Serinicoccus</taxon>
    </lineage>
</organism>